<evidence type="ECO:0000256" key="5">
    <source>
        <dbReference type="ARBA" id="ARBA00022605"/>
    </source>
</evidence>
<dbReference type="FunFam" id="3.40.50.1000:FF:000143">
    <property type="entry name" value="Phosphoserine phosphatase serb"/>
    <property type="match status" value="1"/>
</dbReference>
<dbReference type="InterPro" id="IPR004469">
    <property type="entry name" value="PSP"/>
</dbReference>
<feature type="region of interest" description="Disordered" evidence="12">
    <location>
        <begin position="1"/>
        <end position="41"/>
    </location>
</feature>
<name>A0A9P8YDK7_9PEZI</name>
<feature type="active site" description="Proton donor" evidence="11">
    <location>
        <position position="260"/>
    </location>
</feature>
<dbReference type="GO" id="GO:0005737">
    <property type="term" value="C:cytoplasm"/>
    <property type="evidence" value="ECO:0007669"/>
    <property type="project" value="TreeGrafter"/>
</dbReference>
<dbReference type="InterPro" id="IPR050582">
    <property type="entry name" value="HAD-like_SerB"/>
</dbReference>
<organism evidence="13 14">
    <name type="scientific">Microdochium trichocladiopsis</name>
    <dbReference type="NCBI Taxonomy" id="1682393"/>
    <lineage>
        <taxon>Eukaryota</taxon>
        <taxon>Fungi</taxon>
        <taxon>Dikarya</taxon>
        <taxon>Ascomycota</taxon>
        <taxon>Pezizomycotina</taxon>
        <taxon>Sordariomycetes</taxon>
        <taxon>Xylariomycetidae</taxon>
        <taxon>Xylariales</taxon>
        <taxon>Microdochiaceae</taxon>
        <taxon>Microdochium</taxon>
    </lineage>
</organism>
<keyword evidence="8" id="KW-0460">Magnesium</keyword>
<dbReference type="NCBIfam" id="TIGR00338">
    <property type="entry name" value="serB"/>
    <property type="match status" value="1"/>
</dbReference>
<evidence type="ECO:0000256" key="10">
    <source>
        <dbReference type="ARBA" id="ARBA00031693"/>
    </source>
</evidence>
<keyword evidence="5" id="KW-0028">Amino-acid biosynthesis</keyword>
<sequence>MASAEVKAKRPQMGHAGRRTSSFLREHQQSRPQKQLDSSSHFGIDTVVEDLQAARLSPQQNPFTGVPGRDQPPRIVEGVIHDFSHPDCCPPRGQRSNRLIATLIYKAAAAASNSLAPSPRLTTSTSDTTSIPANLAPTTDIDAFPLEPPAASDPEPLDHLYGSYISPLCITSFLHLMSSFPLPPGEEDLTSSHRCLDDPDHPFVVELTLSHAPSDEFLQLEDLRKHELIYRFEREWNVDVVLQKDTPWRRHPRLVVFDMDSTLITQEVIDLLAANISDPPDLAAKVADITHRAMLGELEFDAAFRERVALLKGLPATFFEQLRPVLDVTKGVPQLLKALRRLGVKTAVLSGGFLPLTSWLAAELGIDHAHANEVVIDEATGKLTGEVKGTIVGKERKRELLLQIAAQEKVDLSQVVAVGDGANDLAMLATAGLGVAWNAKPRVQMEASARLNGESLLDLLYLFGFTSEEVDMLTA</sequence>
<dbReference type="RefSeq" id="XP_046016626.1">
    <property type="nucleotide sequence ID" value="XM_046152729.1"/>
</dbReference>
<comment type="caution">
    <text evidence="13">The sequence shown here is derived from an EMBL/GenBank/DDBJ whole genome shotgun (WGS) entry which is preliminary data.</text>
</comment>
<evidence type="ECO:0000313" key="13">
    <source>
        <dbReference type="EMBL" id="KAH7037505.1"/>
    </source>
</evidence>
<dbReference type="InterPro" id="IPR023214">
    <property type="entry name" value="HAD_sf"/>
</dbReference>
<evidence type="ECO:0000256" key="11">
    <source>
        <dbReference type="PIRSR" id="PIRSR604469-1"/>
    </source>
</evidence>
<feature type="compositionally biased region" description="Polar residues" evidence="12">
    <location>
        <begin position="30"/>
        <end position="41"/>
    </location>
</feature>
<dbReference type="PANTHER" id="PTHR43344:SF2">
    <property type="entry name" value="PHOSPHOSERINE PHOSPHATASE"/>
    <property type="match status" value="1"/>
</dbReference>
<gene>
    <name evidence="13" type="ORF">B0I36DRAFT_314202</name>
</gene>
<keyword evidence="9" id="KW-0718">Serine biosynthesis</keyword>
<evidence type="ECO:0000256" key="9">
    <source>
        <dbReference type="ARBA" id="ARBA00023299"/>
    </source>
</evidence>
<feature type="compositionally biased region" description="Basic residues" evidence="12">
    <location>
        <begin position="9"/>
        <end position="18"/>
    </location>
</feature>
<dbReference type="SFLD" id="SFLDG01136">
    <property type="entry name" value="C1.6:_Phosphoserine_Phosphatas"/>
    <property type="match status" value="1"/>
</dbReference>
<evidence type="ECO:0000256" key="6">
    <source>
        <dbReference type="ARBA" id="ARBA00022723"/>
    </source>
</evidence>
<feature type="active site" description="Nucleophile" evidence="11">
    <location>
        <position position="258"/>
    </location>
</feature>
<proteinExistence type="inferred from homology"/>
<evidence type="ECO:0000256" key="4">
    <source>
        <dbReference type="ARBA" id="ARBA00012640"/>
    </source>
</evidence>
<keyword evidence="14" id="KW-1185">Reference proteome</keyword>
<dbReference type="OrthoDB" id="27226at2759"/>
<evidence type="ECO:0000256" key="1">
    <source>
        <dbReference type="ARBA" id="ARBA00001946"/>
    </source>
</evidence>
<keyword evidence="6" id="KW-0479">Metal-binding</keyword>
<dbReference type="Gene3D" id="3.40.50.1000">
    <property type="entry name" value="HAD superfamily/HAD-like"/>
    <property type="match status" value="1"/>
</dbReference>
<dbReference type="NCBIfam" id="TIGR01488">
    <property type="entry name" value="HAD-SF-IB"/>
    <property type="match status" value="1"/>
</dbReference>
<keyword evidence="7" id="KW-0378">Hydrolase</keyword>
<dbReference type="Pfam" id="PF12710">
    <property type="entry name" value="HAD"/>
    <property type="match status" value="1"/>
</dbReference>
<dbReference type="PANTHER" id="PTHR43344">
    <property type="entry name" value="PHOSPHOSERINE PHOSPHATASE"/>
    <property type="match status" value="1"/>
</dbReference>
<dbReference type="SFLD" id="SFLDS00003">
    <property type="entry name" value="Haloacid_Dehalogenase"/>
    <property type="match status" value="1"/>
</dbReference>
<comment type="pathway">
    <text evidence="2">Amino-acid biosynthesis; L-serine biosynthesis; L-serine from 3-phospho-D-glycerate: step 3/3.</text>
</comment>
<protein>
    <recommendedName>
        <fullName evidence="4">phosphoserine phosphatase</fullName>
        <ecNumber evidence="4">3.1.3.3</ecNumber>
    </recommendedName>
    <alternativeName>
        <fullName evidence="10">O-phosphoserine phosphohydrolase</fullName>
    </alternativeName>
</protein>
<comment type="similarity">
    <text evidence="3">Belongs to the HAD-like hydrolase superfamily. SerB family.</text>
</comment>
<comment type="cofactor">
    <cofactor evidence="1">
        <name>Mg(2+)</name>
        <dbReference type="ChEBI" id="CHEBI:18420"/>
    </cofactor>
</comment>
<evidence type="ECO:0000256" key="8">
    <source>
        <dbReference type="ARBA" id="ARBA00022842"/>
    </source>
</evidence>
<dbReference type="CDD" id="cd07500">
    <property type="entry name" value="HAD_PSP"/>
    <property type="match status" value="1"/>
</dbReference>
<evidence type="ECO:0000313" key="14">
    <source>
        <dbReference type="Proteomes" id="UP000756346"/>
    </source>
</evidence>
<dbReference type="GeneID" id="70182275"/>
<dbReference type="SFLD" id="SFLDF00029">
    <property type="entry name" value="phosphoserine_phosphatase"/>
    <property type="match status" value="1"/>
</dbReference>
<evidence type="ECO:0000256" key="2">
    <source>
        <dbReference type="ARBA" id="ARBA00005135"/>
    </source>
</evidence>
<dbReference type="SUPFAM" id="SSF56784">
    <property type="entry name" value="HAD-like"/>
    <property type="match status" value="1"/>
</dbReference>
<evidence type="ECO:0000256" key="12">
    <source>
        <dbReference type="SAM" id="MobiDB-lite"/>
    </source>
</evidence>
<evidence type="ECO:0000256" key="7">
    <source>
        <dbReference type="ARBA" id="ARBA00022801"/>
    </source>
</evidence>
<dbReference type="GO" id="GO:0000287">
    <property type="term" value="F:magnesium ion binding"/>
    <property type="evidence" value="ECO:0007669"/>
    <property type="project" value="TreeGrafter"/>
</dbReference>
<evidence type="ECO:0000256" key="3">
    <source>
        <dbReference type="ARBA" id="ARBA00009184"/>
    </source>
</evidence>
<accession>A0A9P8YDK7</accession>
<dbReference type="GO" id="GO:0036424">
    <property type="term" value="F:L-phosphoserine phosphatase activity"/>
    <property type="evidence" value="ECO:0007669"/>
    <property type="project" value="InterPro"/>
</dbReference>
<dbReference type="EC" id="3.1.3.3" evidence="4"/>
<dbReference type="InterPro" id="IPR036412">
    <property type="entry name" value="HAD-like_sf"/>
</dbReference>
<dbReference type="Proteomes" id="UP000756346">
    <property type="component" value="Unassembled WGS sequence"/>
</dbReference>
<dbReference type="AlphaFoldDB" id="A0A9P8YDK7"/>
<dbReference type="SFLD" id="SFLDG01137">
    <property type="entry name" value="C1.6.1:_Phosphoserine_Phosphat"/>
    <property type="match status" value="1"/>
</dbReference>
<reference evidence="13" key="1">
    <citation type="journal article" date="2021" name="Nat. Commun.">
        <title>Genetic determinants of endophytism in the Arabidopsis root mycobiome.</title>
        <authorList>
            <person name="Mesny F."/>
            <person name="Miyauchi S."/>
            <person name="Thiergart T."/>
            <person name="Pickel B."/>
            <person name="Atanasova L."/>
            <person name="Karlsson M."/>
            <person name="Huettel B."/>
            <person name="Barry K.W."/>
            <person name="Haridas S."/>
            <person name="Chen C."/>
            <person name="Bauer D."/>
            <person name="Andreopoulos W."/>
            <person name="Pangilinan J."/>
            <person name="LaButti K."/>
            <person name="Riley R."/>
            <person name="Lipzen A."/>
            <person name="Clum A."/>
            <person name="Drula E."/>
            <person name="Henrissat B."/>
            <person name="Kohler A."/>
            <person name="Grigoriev I.V."/>
            <person name="Martin F.M."/>
            <person name="Hacquard S."/>
        </authorList>
    </citation>
    <scope>NUCLEOTIDE SEQUENCE</scope>
    <source>
        <strain evidence="13">MPI-CAGE-CH-0230</strain>
    </source>
</reference>
<dbReference type="GO" id="GO:0006564">
    <property type="term" value="P:L-serine biosynthetic process"/>
    <property type="evidence" value="ECO:0007669"/>
    <property type="project" value="UniProtKB-KW"/>
</dbReference>
<dbReference type="EMBL" id="JAGTJQ010000002">
    <property type="protein sequence ID" value="KAH7037505.1"/>
    <property type="molecule type" value="Genomic_DNA"/>
</dbReference>